<reference evidence="2 3" key="1">
    <citation type="journal article" date="2023" name="Commun. Biol.">
        <title>Genome analysis of Parmales, the sister group of diatoms, reveals the evolutionary specialization of diatoms from phago-mixotrophs to photoautotrophs.</title>
        <authorList>
            <person name="Ban H."/>
            <person name="Sato S."/>
            <person name="Yoshikawa S."/>
            <person name="Yamada K."/>
            <person name="Nakamura Y."/>
            <person name="Ichinomiya M."/>
            <person name="Sato N."/>
            <person name="Blanc-Mathieu R."/>
            <person name="Endo H."/>
            <person name="Kuwata A."/>
            <person name="Ogata H."/>
        </authorList>
    </citation>
    <scope>NUCLEOTIDE SEQUENCE [LARGE SCALE GENOMIC DNA]</scope>
</reference>
<keyword evidence="3" id="KW-1185">Reference proteome</keyword>
<dbReference type="EMBL" id="BRYB01005948">
    <property type="protein sequence ID" value="GMI30946.1"/>
    <property type="molecule type" value="Genomic_DNA"/>
</dbReference>
<dbReference type="Proteomes" id="UP001165060">
    <property type="component" value="Unassembled WGS sequence"/>
</dbReference>
<feature type="compositionally biased region" description="Low complexity" evidence="1">
    <location>
        <begin position="1"/>
        <end position="16"/>
    </location>
</feature>
<accession>A0ABQ6MRT3</accession>
<feature type="region of interest" description="Disordered" evidence="1">
    <location>
        <begin position="1"/>
        <end position="74"/>
    </location>
</feature>
<evidence type="ECO:0000313" key="3">
    <source>
        <dbReference type="Proteomes" id="UP001165060"/>
    </source>
</evidence>
<sequence>MAHESSSSVPAAAAAVEMTSLTPSPEPFDQEIREDVPDEAMRKPSKARRLSMTDRRTIIHSHRRASINSALHET</sequence>
<evidence type="ECO:0000313" key="2">
    <source>
        <dbReference type="EMBL" id="GMI30946.1"/>
    </source>
</evidence>
<proteinExistence type="predicted"/>
<name>A0ABQ6MRT3_9STRA</name>
<evidence type="ECO:0000256" key="1">
    <source>
        <dbReference type="SAM" id="MobiDB-lite"/>
    </source>
</evidence>
<gene>
    <name evidence="2" type="ORF">TeGR_g3943</name>
</gene>
<protein>
    <submittedName>
        <fullName evidence="2">Uncharacterized protein</fullName>
    </submittedName>
</protein>
<organism evidence="2 3">
    <name type="scientific">Tetraparma gracilis</name>
    <dbReference type="NCBI Taxonomy" id="2962635"/>
    <lineage>
        <taxon>Eukaryota</taxon>
        <taxon>Sar</taxon>
        <taxon>Stramenopiles</taxon>
        <taxon>Ochrophyta</taxon>
        <taxon>Bolidophyceae</taxon>
        <taxon>Parmales</taxon>
        <taxon>Triparmaceae</taxon>
        <taxon>Tetraparma</taxon>
    </lineage>
</organism>
<feature type="compositionally biased region" description="Basic and acidic residues" evidence="1">
    <location>
        <begin position="30"/>
        <end position="42"/>
    </location>
</feature>
<comment type="caution">
    <text evidence="2">The sequence shown here is derived from an EMBL/GenBank/DDBJ whole genome shotgun (WGS) entry which is preliminary data.</text>
</comment>